<dbReference type="InterPro" id="IPR000182">
    <property type="entry name" value="GNAT_dom"/>
</dbReference>
<dbReference type="Gene3D" id="3.40.50.300">
    <property type="entry name" value="P-loop containing nucleotide triphosphate hydrolases"/>
    <property type="match status" value="1"/>
</dbReference>
<evidence type="ECO:0000313" key="12">
    <source>
        <dbReference type="Proteomes" id="UP000246569"/>
    </source>
</evidence>
<evidence type="ECO:0000313" key="11">
    <source>
        <dbReference type="EMBL" id="PWV65883.1"/>
    </source>
</evidence>
<comment type="caution">
    <text evidence="11">The sequence shown here is derived from an EMBL/GenBank/DDBJ whole genome shotgun (WGS) entry which is preliminary data.</text>
</comment>
<dbReference type="InterPro" id="IPR027417">
    <property type="entry name" value="P-loop_NTPase"/>
</dbReference>
<dbReference type="PROSITE" id="PS51186">
    <property type="entry name" value="GNAT"/>
    <property type="match status" value="1"/>
</dbReference>
<evidence type="ECO:0000256" key="7">
    <source>
        <dbReference type="ARBA" id="ARBA00022884"/>
    </source>
</evidence>
<keyword evidence="1 9" id="KW-0963">Cytoplasm</keyword>
<dbReference type="EC" id="2.3.1.193" evidence="9"/>
<dbReference type="Pfam" id="PF05127">
    <property type="entry name" value="NAT10_TcmA_helicase"/>
    <property type="match status" value="1"/>
</dbReference>
<dbReference type="Gene3D" id="1.20.120.890">
    <property type="entry name" value="tRNA(Met) cytidine acetyltransferase, tail domain"/>
    <property type="match status" value="1"/>
</dbReference>
<dbReference type="PANTHER" id="PTHR10925">
    <property type="entry name" value="N-ACETYLTRANSFERASE 10"/>
    <property type="match status" value="1"/>
</dbReference>
<comment type="catalytic activity">
    <reaction evidence="9">
        <text>cytidine(34) in elongator tRNA(Met) + acetyl-CoA + ATP + H2O = N(4)-acetylcytidine(34) in elongator tRNA(Met) + ADP + phosphate + CoA + H(+)</text>
        <dbReference type="Rhea" id="RHEA:43788"/>
        <dbReference type="Rhea" id="RHEA-COMP:10693"/>
        <dbReference type="Rhea" id="RHEA-COMP:10694"/>
        <dbReference type="ChEBI" id="CHEBI:15377"/>
        <dbReference type="ChEBI" id="CHEBI:15378"/>
        <dbReference type="ChEBI" id="CHEBI:30616"/>
        <dbReference type="ChEBI" id="CHEBI:43474"/>
        <dbReference type="ChEBI" id="CHEBI:57287"/>
        <dbReference type="ChEBI" id="CHEBI:57288"/>
        <dbReference type="ChEBI" id="CHEBI:74900"/>
        <dbReference type="ChEBI" id="CHEBI:82748"/>
        <dbReference type="ChEBI" id="CHEBI:456216"/>
        <dbReference type="EC" id="2.3.1.193"/>
    </reaction>
</comment>
<dbReference type="GO" id="GO:0000049">
    <property type="term" value="F:tRNA binding"/>
    <property type="evidence" value="ECO:0007669"/>
    <property type="project" value="UniProtKB-UniRule"/>
</dbReference>
<evidence type="ECO:0000256" key="2">
    <source>
        <dbReference type="ARBA" id="ARBA00022555"/>
    </source>
</evidence>
<evidence type="ECO:0000259" key="10">
    <source>
        <dbReference type="PROSITE" id="PS51186"/>
    </source>
</evidence>
<evidence type="ECO:0000256" key="3">
    <source>
        <dbReference type="ARBA" id="ARBA00022679"/>
    </source>
</evidence>
<sequence length="702" mass="73598">MPRREPPPAALPPRRCVLLEGTAAAGRAAASMLLAEFAAPRCLWLGAEPPAGFDRGPAAAVLGQEFDALVLDAHAGFDPDACGQAAGTLRAGGVLLLLTPPLADWPRFADPEHQRIAVHPLSAAEVSGRFLGRLARLLAADSRVERRHADAPGAALRPPAPRPAASPALCATADQASAVAALVRTARGRARRPLVLAADRGRGKSAALGLAAAVLLASGKTRIVVSGPRLDATQAVFTHAAAALPAAQATRGRLELDGRVLEFIAPDALAEATQPADFVMVDEAAALPLALLERLLARWPRLAFASTVHGYEGSGRGFALRFRRTLDARTPEWRALTLETPVRWAAGDPLEALLARLLLLDAEPVDAALIAEAQPAALAIQRLDRADLAADDALLDEVFGLLVLAHYRTTPLDLRHLLDGPNLAVWVARHDGHVVAVALAAREGGFSPQLAAAVQAGQRRPRGHLLPQSLAYHLARPEATCLRAERIVRIAVHPAARGRGIGRALLAHIAAAAQADGVDLFGSSFAADPPLLAFWRGAGLLPVRAGFTRETASGAQAVLVLAALSAAGTASCAAARARFCQSLPYQLSDPLRELDPALALALLCDPEQPTPALEAARRAEIEAYVAGQRDYGSSVAVLWPACAQALASQAATRLDAAQAQLLLRKVLARDDWAELVRRCALPGRATAEQALRSAVGRLFAST</sequence>
<feature type="binding site" evidence="9">
    <location>
        <begin position="490"/>
        <end position="492"/>
    </location>
    <ligand>
        <name>acetyl-CoA</name>
        <dbReference type="ChEBI" id="CHEBI:57288"/>
    </ligand>
</feature>
<dbReference type="GO" id="GO:0002101">
    <property type="term" value="P:tRNA wobble cytosine modification"/>
    <property type="evidence" value="ECO:0007669"/>
    <property type="project" value="UniProtKB-UniRule"/>
</dbReference>
<dbReference type="Gene3D" id="3.40.50.11040">
    <property type="match status" value="1"/>
</dbReference>
<dbReference type="GO" id="GO:1904812">
    <property type="term" value="P:rRNA acetylation involved in maturation of SSU-rRNA"/>
    <property type="evidence" value="ECO:0007669"/>
    <property type="project" value="TreeGrafter"/>
</dbReference>
<dbReference type="GO" id="GO:0005737">
    <property type="term" value="C:cytoplasm"/>
    <property type="evidence" value="ECO:0007669"/>
    <property type="project" value="UniProtKB-SubCell"/>
</dbReference>
<dbReference type="OrthoDB" id="5578851at2"/>
<keyword evidence="3 9" id="KW-0808">Transferase</keyword>
<feature type="domain" description="N-acetyltransferase" evidence="10">
    <location>
        <begin position="378"/>
        <end position="567"/>
    </location>
</feature>
<dbReference type="RefSeq" id="WP_110016869.1">
    <property type="nucleotide sequence ID" value="NZ_QGTJ01000001.1"/>
</dbReference>
<comment type="caution">
    <text evidence="9">Lacks conserved residue(s) required for the propagation of feature annotation.</text>
</comment>
<comment type="similarity">
    <text evidence="9">Belongs to the TmcA family.</text>
</comment>
<evidence type="ECO:0000256" key="6">
    <source>
        <dbReference type="ARBA" id="ARBA00022840"/>
    </source>
</evidence>
<organism evidence="11 12">
    <name type="scientific">Plasticicumulans acidivorans</name>
    <dbReference type="NCBI Taxonomy" id="886464"/>
    <lineage>
        <taxon>Bacteria</taxon>
        <taxon>Pseudomonadati</taxon>
        <taxon>Pseudomonadota</taxon>
        <taxon>Gammaproteobacteria</taxon>
        <taxon>Candidatus Competibacteraceae</taxon>
        <taxon>Plasticicumulans</taxon>
    </lineage>
</organism>
<name>A0A317N0T7_9GAMM</name>
<accession>A0A317N0T7</accession>
<evidence type="ECO:0000256" key="8">
    <source>
        <dbReference type="ARBA" id="ARBA00023315"/>
    </source>
</evidence>
<reference evidence="11 12" key="1">
    <citation type="submission" date="2018-05" db="EMBL/GenBank/DDBJ databases">
        <title>Genomic Encyclopedia of Type Strains, Phase IV (KMG-IV): sequencing the most valuable type-strain genomes for metagenomic binning, comparative biology and taxonomic classification.</title>
        <authorList>
            <person name="Goeker M."/>
        </authorList>
    </citation>
    <scope>NUCLEOTIDE SEQUENCE [LARGE SCALE GENOMIC DNA]</scope>
    <source>
        <strain evidence="11 12">DSM 23606</strain>
    </source>
</reference>
<dbReference type="Gene3D" id="3.40.630.30">
    <property type="match status" value="1"/>
</dbReference>
<dbReference type="PANTHER" id="PTHR10925:SF5">
    <property type="entry name" value="RNA CYTIDINE ACETYLTRANSFERASE"/>
    <property type="match status" value="1"/>
</dbReference>
<dbReference type="Pfam" id="PF13718">
    <property type="entry name" value="GNAT_acetyltr_2"/>
    <property type="match status" value="1"/>
</dbReference>
<dbReference type="HAMAP" id="MF_01886">
    <property type="entry name" value="tRNA_acetyltr_TmcA"/>
    <property type="match status" value="1"/>
</dbReference>
<proteinExistence type="inferred from homology"/>
<keyword evidence="4 9" id="KW-0819">tRNA processing</keyword>
<dbReference type="InterPro" id="IPR013562">
    <property type="entry name" value="TmcA/NAT10_N"/>
</dbReference>
<dbReference type="Pfam" id="PF08351">
    <property type="entry name" value="TmcA_N"/>
    <property type="match status" value="1"/>
</dbReference>
<keyword evidence="5 9" id="KW-0547">Nucleotide-binding</keyword>
<dbReference type="InterPro" id="IPR007807">
    <property type="entry name" value="TcmA/NAT10_helicase"/>
</dbReference>
<keyword evidence="12" id="KW-1185">Reference proteome</keyword>
<evidence type="ECO:0000256" key="5">
    <source>
        <dbReference type="ARBA" id="ARBA00022741"/>
    </source>
</evidence>
<dbReference type="EMBL" id="QGTJ01000001">
    <property type="protein sequence ID" value="PWV65883.1"/>
    <property type="molecule type" value="Genomic_DNA"/>
</dbReference>
<dbReference type="GO" id="GO:0005524">
    <property type="term" value="F:ATP binding"/>
    <property type="evidence" value="ECO:0007669"/>
    <property type="project" value="UniProtKB-UniRule"/>
</dbReference>
<comment type="subcellular location">
    <subcellularLocation>
        <location evidence="9">Cytoplasm</location>
    </subcellularLocation>
</comment>
<dbReference type="InterPro" id="IPR016181">
    <property type="entry name" value="Acyl_CoA_acyltransferase"/>
</dbReference>
<protein>
    <recommendedName>
        <fullName evidence="9">tRNA(Met) cytidine acetyltransferase TmcA</fullName>
        <ecNumber evidence="9">2.3.1.193</ecNumber>
    </recommendedName>
</protein>
<dbReference type="InterPro" id="IPR024914">
    <property type="entry name" value="tRNA_acetyltr_TmcA"/>
</dbReference>
<dbReference type="InterPro" id="IPR038321">
    <property type="entry name" value="TmcA_C_sf"/>
</dbReference>
<dbReference type="Proteomes" id="UP000246569">
    <property type="component" value="Unassembled WGS sequence"/>
</dbReference>
<feature type="binding site" evidence="9">
    <location>
        <position position="343"/>
    </location>
    <ligand>
        <name>ATP</name>
        <dbReference type="ChEBI" id="CHEBI:30616"/>
    </ligand>
</feature>
<keyword evidence="7 9" id="KW-0694">RNA-binding</keyword>
<evidence type="ECO:0000256" key="1">
    <source>
        <dbReference type="ARBA" id="ARBA00022490"/>
    </source>
</evidence>
<dbReference type="GO" id="GO:0051392">
    <property type="term" value="F:tRNA cytidine N4-acetyltransferase activity"/>
    <property type="evidence" value="ECO:0007669"/>
    <property type="project" value="UniProtKB-UniRule"/>
</dbReference>
<gene>
    <name evidence="9" type="primary">tmcA</name>
    <name evidence="11" type="ORF">C7443_101369</name>
</gene>
<keyword evidence="6 9" id="KW-0067">ATP-binding</keyword>
<comment type="function">
    <text evidence="9">Catalyzes the formation of N(4)-acetylcytidine (ac(4)C) at the wobble position of tRNA(Met), by using acetyl-CoA as an acetyl donor and ATP (or GTP).</text>
</comment>
<dbReference type="SUPFAM" id="SSF52540">
    <property type="entry name" value="P-loop containing nucleoside triphosphate hydrolases"/>
    <property type="match status" value="1"/>
</dbReference>
<dbReference type="InterPro" id="IPR032672">
    <property type="entry name" value="TmcA/NAT10/Kre33"/>
</dbReference>
<dbReference type="AlphaFoldDB" id="A0A317N0T7"/>
<evidence type="ECO:0000256" key="9">
    <source>
        <dbReference type="HAMAP-Rule" id="MF_01886"/>
    </source>
</evidence>
<feature type="binding site" evidence="9">
    <location>
        <position position="175"/>
    </location>
    <ligand>
        <name>ATP</name>
        <dbReference type="ChEBI" id="CHEBI:30616"/>
    </ligand>
</feature>
<dbReference type="SUPFAM" id="SSF55729">
    <property type="entry name" value="Acyl-CoA N-acyltransferases (Nat)"/>
    <property type="match status" value="1"/>
</dbReference>
<dbReference type="GO" id="GO:0051391">
    <property type="term" value="P:tRNA acetylation"/>
    <property type="evidence" value="ECO:0007669"/>
    <property type="project" value="UniProtKB-UniRule"/>
</dbReference>
<keyword evidence="2 9" id="KW-0820">tRNA-binding</keyword>
<dbReference type="GO" id="GO:1990883">
    <property type="term" value="F:18S rRNA cytidine N-acetyltransferase activity"/>
    <property type="evidence" value="ECO:0007669"/>
    <property type="project" value="TreeGrafter"/>
</dbReference>
<keyword evidence="8 9" id="KW-0012">Acyltransferase</keyword>
<evidence type="ECO:0000256" key="4">
    <source>
        <dbReference type="ARBA" id="ARBA00022694"/>
    </source>
</evidence>